<gene>
    <name evidence="1" type="ORF">BE17_20480</name>
</gene>
<evidence type="ECO:0000313" key="2">
    <source>
        <dbReference type="Proteomes" id="UP000075635"/>
    </source>
</evidence>
<dbReference type="EMBL" id="JEMB01002899">
    <property type="protein sequence ID" value="KYF77445.1"/>
    <property type="molecule type" value="Genomic_DNA"/>
</dbReference>
<organism evidence="1 2">
    <name type="scientific">Sorangium cellulosum</name>
    <name type="common">Polyangium cellulosum</name>
    <dbReference type="NCBI Taxonomy" id="56"/>
    <lineage>
        <taxon>Bacteria</taxon>
        <taxon>Pseudomonadati</taxon>
        <taxon>Myxococcota</taxon>
        <taxon>Polyangia</taxon>
        <taxon>Polyangiales</taxon>
        <taxon>Polyangiaceae</taxon>
        <taxon>Sorangium</taxon>
    </lineage>
</organism>
<proteinExistence type="predicted"/>
<sequence length="62" mass="6150">MGGGDHLLQLEAPREFGAVAVHLVELSHVSPTSSVGAGSVVDREATAGIEVDAGELAIALAA</sequence>
<protein>
    <submittedName>
        <fullName evidence="1">Uncharacterized protein</fullName>
    </submittedName>
</protein>
<dbReference type="AlphaFoldDB" id="A0A150RB35"/>
<comment type="caution">
    <text evidence="1">The sequence shown here is derived from an EMBL/GenBank/DDBJ whole genome shotgun (WGS) entry which is preliminary data.</text>
</comment>
<dbReference type="Proteomes" id="UP000075635">
    <property type="component" value="Unassembled WGS sequence"/>
</dbReference>
<accession>A0A150RB35</accession>
<evidence type="ECO:0000313" key="1">
    <source>
        <dbReference type="EMBL" id="KYF77445.1"/>
    </source>
</evidence>
<name>A0A150RB35_SORCE</name>
<reference evidence="1 2" key="1">
    <citation type="submission" date="2014-02" db="EMBL/GenBank/DDBJ databases">
        <title>The small core and large imbalanced accessory genome model reveals a collaborative survival strategy of Sorangium cellulosum strains in nature.</title>
        <authorList>
            <person name="Han K."/>
            <person name="Peng R."/>
            <person name="Blom J."/>
            <person name="Li Y.-Z."/>
        </authorList>
    </citation>
    <scope>NUCLEOTIDE SEQUENCE [LARGE SCALE GENOMIC DNA]</scope>
    <source>
        <strain evidence="1 2">So0011-07</strain>
    </source>
</reference>